<accession>A0A845QLZ0</accession>
<proteinExistence type="predicted"/>
<dbReference type="InterPro" id="IPR001563">
    <property type="entry name" value="Peptidase_S10"/>
</dbReference>
<dbReference type="GO" id="GO:0006508">
    <property type="term" value="P:proteolysis"/>
    <property type="evidence" value="ECO:0007669"/>
    <property type="project" value="InterPro"/>
</dbReference>
<dbReference type="RefSeq" id="WP_160202368.1">
    <property type="nucleotide sequence ID" value="NZ_QXWK01000019.1"/>
</dbReference>
<evidence type="ECO:0000313" key="2">
    <source>
        <dbReference type="Proteomes" id="UP000446866"/>
    </source>
</evidence>
<dbReference type="EMBL" id="QXWK01000019">
    <property type="protein sequence ID" value="NBH62081.1"/>
    <property type="molecule type" value="Genomic_DNA"/>
</dbReference>
<name>A0A845QLZ0_9FIRM</name>
<dbReference type="Proteomes" id="UP000446866">
    <property type="component" value="Unassembled WGS sequence"/>
</dbReference>
<dbReference type="Gene3D" id="3.40.50.1820">
    <property type="entry name" value="alpha/beta hydrolase"/>
    <property type="match status" value="1"/>
</dbReference>
<sequence length="488" mass="54619">MRKFQPYMTESFERLNGTAFLEMLLRHGKIRAEAVSEDHVFYDESGAPEAVISTISYLRIDDENPQRPVMFIWNGGPGSATSMLQLECFGPYCISKDAEEKLAYGLAIEPDTILDVCDLVYVDPVGVGYSRLLQERAAPDYFSVDGDARSTAFAIASWLKNHNRWNSPLYLCGESYGTIRACRVLSELGRDVMYGNRMMLGLPVAGVILIGSALSLDAGNGRIFEPALELLTAALPSMAATHWYHNRKGQCDREVFLKNVWEFEKRKLIPALFEGDDCPAETVQSLARELANYTGMEASYFEKTRLHLRDVEDFMTQVVSHKEKRVDLFDGRMTSPLAGTYNAAGDDNMPLSVMNGLLAAQLGIETDRIYYTGNLNINAAWDYTVEDGKSHMDCLKNAAARMPEMKILVASGLYDLCTLVGNTRYQFSHSGIDPRQMILKEYPGGHGVYSSKEGKTTFLKDVRALICKQKEIFSEKDALPLDESRKNL</sequence>
<comment type="caution">
    <text evidence="1">The sequence shown here is derived from an EMBL/GenBank/DDBJ whole genome shotgun (WGS) entry which is preliminary data.</text>
</comment>
<dbReference type="AlphaFoldDB" id="A0A845QLZ0"/>
<reference evidence="1 2" key="1">
    <citation type="submission" date="2018-08" db="EMBL/GenBank/DDBJ databases">
        <title>Murine metabolic-syndrome-specific gut microbial biobank.</title>
        <authorList>
            <person name="Liu C."/>
        </authorList>
    </citation>
    <scope>NUCLEOTIDE SEQUENCE [LARGE SCALE GENOMIC DNA]</scope>
    <source>
        <strain evidence="1 2">28</strain>
    </source>
</reference>
<gene>
    <name evidence="1" type="ORF">D0435_10500</name>
</gene>
<keyword evidence="2" id="KW-1185">Reference proteome</keyword>
<dbReference type="Pfam" id="PF00450">
    <property type="entry name" value="Peptidase_S10"/>
    <property type="match status" value="1"/>
</dbReference>
<dbReference type="GO" id="GO:0004185">
    <property type="term" value="F:serine-type carboxypeptidase activity"/>
    <property type="evidence" value="ECO:0007669"/>
    <property type="project" value="InterPro"/>
</dbReference>
<evidence type="ECO:0000313" key="1">
    <source>
        <dbReference type="EMBL" id="NBH62081.1"/>
    </source>
</evidence>
<protein>
    <recommendedName>
        <fullName evidence="3">Peptidase S10</fullName>
    </recommendedName>
</protein>
<organism evidence="1 2">
    <name type="scientific">Anaerotruncus colihominis</name>
    <dbReference type="NCBI Taxonomy" id="169435"/>
    <lineage>
        <taxon>Bacteria</taxon>
        <taxon>Bacillati</taxon>
        <taxon>Bacillota</taxon>
        <taxon>Clostridia</taxon>
        <taxon>Eubacteriales</taxon>
        <taxon>Oscillospiraceae</taxon>
        <taxon>Anaerotruncus</taxon>
    </lineage>
</organism>
<dbReference type="SUPFAM" id="SSF53474">
    <property type="entry name" value="alpha/beta-Hydrolases"/>
    <property type="match status" value="1"/>
</dbReference>
<dbReference type="InterPro" id="IPR029058">
    <property type="entry name" value="AB_hydrolase_fold"/>
</dbReference>
<evidence type="ECO:0008006" key="3">
    <source>
        <dbReference type="Google" id="ProtNLM"/>
    </source>
</evidence>